<accession>A0A1R3GTU7</accession>
<evidence type="ECO:0000313" key="1">
    <source>
        <dbReference type="EMBL" id="OMO61535.1"/>
    </source>
</evidence>
<dbReference type="AlphaFoldDB" id="A0A1R3GTU7"/>
<comment type="caution">
    <text evidence="1">The sequence shown here is derived from an EMBL/GenBank/DDBJ whole genome shotgun (WGS) entry which is preliminary data.</text>
</comment>
<keyword evidence="2" id="KW-1185">Reference proteome</keyword>
<protein>
    <submittedName>
        <fullName evidence="1">Uncharacterized protein</fullName>
    </submittedName>
</protein>
<proteinExistence type="predicted"/>
<evidence type="ECO:0000313" key="2">
    <source>
        <dbReference type="Proteomes" id="UP000188268"/>
    </source>
</evidence>
<reference evidence="1 2" key="1">
    <citation type="submission" date="2013-09" db="EMBL/GenBank/DDBJ databases">
        <title>Corchorus capsularis genome sequencing.</title>
        <authorList>
            <person name="Alam M."/>
            <person name="Haque M.S."/>
            <person name="Islam M.S."/>
            <person name="Emdad E.M."/>
            <person name="Islam M.M."/>
            <person name="Ahmed B."/>
            <person name="Halim A."/>
            <person name="Hossen Q.M.M."/>
            <person name="Hossain M.Z."/>
            <person name="Ahmed R."/>
            <person name="Khan M.M."/>
            <person name="Islam R."/>
            <person name="Rashid M.M."/>
            <person name="Khan S.A."/>
            <person name="Rahman M.S."/>
            <person name="Alam M."/>
        </authorList>
    </citation>
    <scope>NUCLEOTIDE SEQUENCE [LARGE SCALE GENOMIC DNA]</scope>
    <source>
        <strain evidence="2">cv. CVL-1</strain>
        <tissue evidence="1">Whole seedling</tissue>
    </source>
</reference>
<dbReference type="Proteomes" id="UP000188268">
    <property type="component" value="Unassembled WGS sequence"/>
</dbReference>
<sequence>MAPAFNRTKTEQMLPLMKKFQGKINPGSI</sequence>
<name>A0A1R3GTU7_COCAP</name>
<dbReference type="Gramene" id="OMO61535">
    <property type="protein sequence ID" value="OMO61535"/>
    <property type="gene ID" value="CCACVL1_23443"/>
</dbReference>
<dbReference type="EMBL" id="AWWV01013427">
    <property type="protein sequence ID" value="OMO61535.1"/>
    <property type="molecule type" value="Genomic_DNA"/>
</dbReference>
<gene>
    <name evidence="1" type="ORF">CCACVL1_23443</name>
</gene>
<organism evidence="1 2">
    <name type="scientific">Corchorus capsularis</name>
    <name type="common">Jute</name>
    <dbReference type="NCBI Taxonomy" id="210143"/>
    <lineage>
        <taxon>Eukaryota</taxon>
        <taxon>Viridiplantae</taxon>
        <taxon>Streptophyta</taxon>
        <taxon>Embryophyta</taxon>
        <taxon>Tracheophyta</taxon>
        <taxon>Spermatophyta</taxon>
        <taxon>Magnoliopsida</taxon>
        <taxon>eudicotyledons</taxon>
        <taxon>Gunneridae</taxon>
        <taxon>Pentapetalae</taxon>
        <taxon>rosids</taxon>
        <taxon>malvids</taxon>
        <taxon>Malvales</taxon>
        <taxon>Malvaceae</taxon>
        <taxon>Grewioideae</taxon>
        <taxon>Apeibeae</taxon>
        <taxon>Corchorus</taxon>
    </lineage>
</organism>